<dbReference type="Pfam" id="PF02585">
    <property type="entry name" value="PIG-L"/>
    <property type="match status" value="1"/>
</dbReference>
<dbReference type="EMBL" id="PYLP01000008">
    <property type="protein sequence ID" value="PST40165.1"/>
    <property type="molecule type" value="Genomic_DNA"/>
</dbReference>
<name>A0A2T3FXZ4_9FIRM</name>
<keyword evidence="2" id="KW-1185">Reference proteome</keyword>
<reference evidence="2" key="1">
    <citation type="submission" date="2018-03" db="EMBL/GenBank/DDBJ databases">
        <title>Lachnoclostridium SNUG30370 gen.nov., sp.nov., isolated from human faeces.</title>
        <authorList>
            <person name="Seo B."/>
            <person name="Jeon K."/>
            <person name="Ko G."/>
        </authorList>
    </citation>
    <scope>NUCLEOTIDE SEQUENCE [LARGE SCALE GENOMIC DNA]</scope>
    <source>
        <strain evidence="2">SNUG30370</strain>
    </source>
</reference>
<dbReference type="RefSeq" id="WP_106988045.1">
    <property type="nucleotide sequence ID" value="NZ_DAWBWI010000109.1"/>
</dbReference>
<dbReference type="GeneID" id="77470930"/>
<evidence type="ECO:0000313" key="1">
    <source>
        <dbReference type="EMBL" id="PST40165.1"/>
    </source>
</evidence>
<dbReference type="Gene3D" id="3.40.50.10320">
    <property type="entry name" value="LmbE-like"/>
    <property type="match status" value="1"/>
</dbReference>
<evidence type="ECO:0008006" key="3">
    <source>
        <dbReference type="Google" id="ProtNLM"/>
    </source>
</evidence>
<dbReference type="SUPFAM" id="SSF102588">
    <property type="entry name" value="LmbE-like"/>
    <property type="match status" value="1"/>
</dbReference>
<proteinExistence type="predicted"/>
<dbReference type="Proteomes" id="UP000241201">
    <property type="component" value="Unassembled WGS sequence"/>
</dbReference>
<protein>
    <recommendedName>
        <fullName evidence="3">PIG-L family deacetylase</fullName>
    </recommendedName>
</protein>
<dbReference type="InterPro" id="IPR003737">
    <property type="entry name" value="GlcNAc_PI_deacetylase-related"/>
</dbReference>
<organism evidence="1 2">
    <name type="scientific">Faecalibacillus faecis</name>
    <dbReference type="NCBI Taxonomy" id="1982628"/>
    <lineage>
        <taxon>Bacteria</taxon>
        <taxon>Bacillati</taxon>
        <taxon>Bacillota</taxon>
        <taxon>Erysipelotrichia</taxon>
        <taxon>Erysipelotrichales</taxon>
        <taxon>Coprobacillaceae</taxon>
        <taxon>Faecalibacillus</taxon>
    </lineage>
</organism>
<dbReference type="PANTHER" id="PTHR12993:SF11">
    <property type="entry name" value="N-ACETYLGLUCOSAMINYL-PHOSPHATIDYLINOSITOL DE-N-ACETYLASE"/>
    <property type="match status" value="1"/>
</dbReference>
<dbReference type="PANTHER" id="PTHR12993">
    <property type="entry name" value="N-ACETYLGLUCOSAMINYL-PHOSPHATIDYLINOSITOL DE-N-ACETYLASE-RELATED"/>
    <property type="match status" value="1"/>
</dbReference>
<accession>A0A2T3FXZ4</accession>
<comment type="caution">
    <text evidence="1">The sequence shown here is derived from an EMBL/GenBank/DDBJ whole genome shotgun (WGS) entry which is preliminary data.</text>
</comment>
<dbReference type="AlphaFoldDB" id="A0A2T3FXZ4"/>
<evidence type="ECO:0000313" key="2">
    <source>
        <dbReference type="Proteomes" id="UP000241201"/>
    </source>
</evidence>
<sequence length="222" mass="26374">MKKSVVLLCIVVVLGGFYFDQSKVPHQKQINQLNLTECQRLMIVAHPDDETIWGGSHLLKGHYLVVCLTNGKNEVRKNEFMKVMKQTHNQGIMFDYPDKTEGKRDRWIHVQQDIKKDVSYLVHKKDWQMVITHNPLGEYGHIHHRITSQIVSLQASNENLYYFGKYYKRKKVPAHLNEITNKDEKEKRKLTNIYASQKKVMKHLNHMMKYENWIKAKDWRSL</sequence>
<dbReference type="InterPro" id="IPR024078">
    <property type="entry name" value="LmbE-like_dom_sf"/>
</dbReference>
<dbReference type="GO" id="GO:0000225">
    <property type="term" value="F:N-acetylglucosaminylphosphatidylinositol deacetylase activity"/>
    <property type="evidence" value="ECO:0007669"/>
    <property type="project" value="TreeGrafter"/>
</dbReference>
<gene>
    <name evidence="1" type="ORF">C7U55_07500</name>
</gene>